<gene>
    <name evidence="9" type="ORF">ENS06_07795</name>
</gene>
<dbReference type="PRINTS" id="PR01590">
    <property type="entry name" value="HTHFIS"/>
</dbReference>
<dbReference type="GO" id="GO:0005524">
    <property type="term" value="F:ATP binding"/>
    <property type="evidence" value="ECO:0007669"/>
    <property type="project" value="UniProtKB-KW"/>
</dbReference>
<dbReference type="GO" id="GO:0007165">
    <property type="term" value="P:signal transduction"/>
    <property type="evidence" value="ECO:0007669"/>
    <property type="project" value="InterPro"/>
</dbReference>
<evidence type="ECO:0000256" key="2">
    <source>
        <dbReference type="ARBA" id="ARBA00022840"/>
    </source>
</evidence>
<dbReference type="PROSITE" id="PS50045">
    <property type="entry name" value="SIGMA54_INTERACT_4"/>
    <property type="match status" value="1"/>
</dbReference>
<name>A0A832A3Y3_9BACT</name>
<keyword evidence="2" id="KW-0067">ATP-binding</keyword>
<dbReference type="Gene3D" id="6.10.340.10">
    <property type="match status" value="1"/>
</dbReference>
<evidence type="ECO:0000256" key="1">
    <source>
        <dbReference type="ARBA" id="ARBA00022741"/>
    </source>
</evidence>
<evidence type="ECO:0000256" key="6">
    <source>
        <dbReference type="SAM" id="Phobius"/>
    </source>
</evidence>
<keyword evidence="5" id="KW-0804">Transcription</keyword>
<dbReference type="AlphaFoldDB" id="A0A832A3Y3"/>
<dbReference type="SUPFAM" id="SSF158472">
    <property type="entry name" value="HAMP domain-like"/>
    <property type="match status" value="1"/>
</dbReference>
<dbReference type="PANTHER" id="PTHR32071">
    <property type="entry name" value="TRANSCRIPTIONAL REGULATORY PROTEIN"/>
    <property type="match status" value="1"/>
</dbReference>
<evidence type="ECO:0000256" key="5">
    <source>
        <dbReference type="ARBA" id="ARBA00023163"/>
    </source>
</evidence>
<evidence type="ECO:0000256" key="3">
    <source>
        <dbReference type="ARBA" id="ARBA00023015"/>
    </source>
</evidence>
<evidence type="ECO:0000259" key="8">
    <source>
        <dbReference type="PROSITE" id="PS50885"/>
    </source>
</evidence>
<dbReference type="InterPro" id="IPR058031">
    <property type="entry name" value="AAA_lid_NorR"/>
</dbReference>
<keyword evidence="4" id="KW-0238">DNA-binding</keyword>
<dbReference type="InterPro" id="IPR003660">
    <property type="entry name" value="HAMP_dom"/>
</dbReference>
<dbReference type="InterPro" id="IPR025943">
    <property type="entry name" value="Sigma_54_int_dom_ATP-bd_2"/>
</dbReference>
<proteinExistence type="predicted"/>
<dbReference type="InterPro" id="IPR025662">
    <property type="entry name" value="Sigma_54_int_dom_ATP-bd_1"/>
</dbReference>
<feature type="transmembrane region" description="Helical" evidence="6">
    <location>
        <begin position="162"/>
        <end position="185"/>
    </location>
</feature>
<dbReference type="Gene3D" id="1.10.8.60">
    <property type="match status" value="1"/>
</dbReference>
<dbReference type="PANTHER" id="PTHR32071:SF117">
    <property type="entry name" value="PTS-DEPENDENT DIHYDROXYACETONE KINASE OPERON REGULATORY PROTEIN-RELATED"/>
    <property type="match status" value="1"/>
</dbReference>
<feature type="domain" description="HAMP" evidence="8">
    <location>
        <begin position="186"/>
        <end position="238"/>
    </location>
</feature>
<organism evidence="9">
    <name type="scientific">Desulfacinum infernum</name>
    <dbReference type="NCBI Taxonomy" id="35837"/>
    <lineage>
        <taxon>Bacteria</taxon>
        <taxon>Pseudomonadati</taxon>
        <taxon>Thermodesulfobacteriota</taxon>
        <taxon>Syntrophobacteria</taxon>
        <taxon>Syntrophobacterales</taxon>
        <taxon>Syntrophobacteraceae</taxon>
        <taxon>Desulfacinum</taxon>
    </lineage>
</organism>
<dbReference type="PROSITE" id="PS00688">
    <property type="entry name" value="SIGMA54_INTERACT_3"/>
    <property type="match status" value="1"/>
</dbReference>
<keyword evidence="6" id="KW-0472">Membrane</keyword>
<dbReference type="SMART" id="SM00304">
    <property type="entry name" value="HAMP"/>
    <property type="match status" value="1"/>
</dbReference>
<keyword evidence="6" id="KW-0812">Transmembrane</keyword>
<protein>
    <submittedName>
        <fullName evidence="9">HAMP domain-containing protein</fullName>
    </submittedName>
</protein>
<dbReference type="SUPFAM" id="SSF52540">
    <property type="entry name" value="P-loop containing nucleoside triphosphate hydrolases"/>
    <property type="match status" value="1"/>
</dbReference>
<evidence type="ECO:0000256" key="4">
    <source>
        <dbReference type="ARBA" id="ARBA00023125"/>
    </source>
</evidence>
<dbReference type="Pfam" id="PF00672">
    <property type="entry name" value="HAMP"/>
    <property type="match status" value="1"/>
</dbReference>
<dbReference type="Gene3D" id="1.10.10.60">
    <property type="entry name" value="Homeodomain-like"/>
    <property type="match status" value="1"/>
</dbReference>
<reference evidence="9" key="1">
    <citation type="journal article" date="2020" name="mSystems">
        <title>Genome- and Community-Level Interaction Insights into Carbon Utilization and Element Cycling Functions of Hydrothermarchaeota in Hydrothermal Sediment.</title>
        <authorList>
            <person name="Zhou Z."/>
            <person name="Liu Y."/>
            <person name="Xu W."/>
            <person name="Pan J."/>
            <person name="Luo Z.H."/>
            <person name="Li M."/>
        </authorList>
    </citation>
    <scope>NUCLEOTIDE SEQUENCE [LARGE SCALE GENOMIC DNA]</scope>
    <source>
        <strain evidence="9">SpSt-456</strain>
    </source>
</reference>
<dbReference type="Gene3D" id="3.40.50.300">
    <property type="entry name" value="P-loop containing nucleotide triphosphate hydrolases"/>
    <property type="match status" value="1"/>
</dbReference>
<dbReference type="GO" id="GO:0043565">
    <property type="term" value="F:sequence-specific DNA binding"/>
    <property type="evidence" value="ECO:0007669"/>
    <property type="project" value="InterPro"/>
</dbReference>
<dbReference type="CDD" id="cd06225">
    <property type="entry name" value="HAMP"/>
    <property type="match status" value="1"/>
</dbReference>
<dbReference type="InterPro" id="IPR002197">
    <property type="entry name" value="HTH_Fis"/>
</dbReference>
<dbReference type="InterPro" id="IPR025944">
    <property type="entry name" value="Sigma_54_int_dom_CS"/>
</dbReference>
<dbReference type="SMART" id="SM00382">
    <property type="entry name" value="AAA"/>
    <property type="match status" value="1"/>
</dbReference>
<accession>A0A832A3Y3</accession>
<dbReference type="GO" id="GO:0016020">
    <property type="term" value="C:membrane"/>
    <property type="evidence" value="ECO:0007669"/>
    <property type="project" value="InterPro"/>
</dbReference>
<dbReference type="Pfam" id="PF02954">
    <property type="entry name" value="HTH_8"/>
    <property type="match status" value="1"/>
</dbReference>
<dbReference type="InterPro" id="IPR027417">
    <property type="entry name" value="P-loop_NTPase"/>
</dbReference>
<sequence length="731" mass="80918">MAWNRLSTKLLAGAIGLVVLSALAVASLATSRYSQSLMQSLRDQSFLLGHSLAAEAADLILTNDIVALQKMIAHQKAIHPDLAYLFVVKDGRVLAHSFDGGFPTNLLHVHGPGERQAIGAQEVVSEAGQRFLDIAVPIFEGRAGSLRLGFTEKAYERQMRRLWIEIGAMTGIIVLMAIGAISFVVKKLLAPLGRLTHAVERASQGELTVRVDEGGDAEVTVLARSFNRMMERLHEHTCRLEKQAEDLSLAQQQTKTFCEIVQNIGALHSLQDIGAFLISRFRDMLHFQKAVLLLFDDARETLIVLDEKTLKTTGNPKTLGWFAHLLDTVKTPAVRPVLPPSPDEPALEALWTDRVSSALVPICGEAPSAFGTLVIRCDGRCQCPSDALELIGAMIHEASRVLQRAVVHEMEMRSMQRLSNPRASFFGMVGRDPAMQSVFRLIENVAASDATVLIQGESGTGKELVAHAIHQLSPRSAHPFVVINCAAYPSTLIETELFGHEKGAFTGADRTRQGRFEQAQGGTVFLDEVGEIPASAQVKLLRVLQTHEFERLGGQKTLAADVRVVAATHRTLLDEVKNGRFREDLFYRLNVIPVFLPPLRRRPMDIPLLAHHFLQKFRTLHKKDVKDFHREVLRLFLSHDWPGNVRELENTVEHAVLLSKNDIIQVWDLPSTLATPAPVPAEKLATMEERERKAILEALEAAQGNKKKAAQKLGISRSALYNKLRKHGLET</sequence>
<dbReference type="InterPro" id="IPR002078">
    <property type="entry name" value="Sigma_54_int"/>
</dbReference>
<dbReference type="PROSITE" id="PS00676">
    <property type="entry name" value="SIGMA54_INTERACT_2"/>
    <property type="match status" value="1"/>
</dbReference>
<dbReference type="FunFam" id="3.40.50.300:FF:000006">
    <property type="entry name" value="DNA-binding transcriptional regulator NtrC"/>
    <property type="match status" value="1"/>
</dbReference>
<evidence type="ECO:0000259" key="7">
    <source>
        <dbReference type="PROSITE" id="PS50045"/>
    </source>
</evidence>
<keyword evidence="3" id="KW-0805">Transcription regulation</keyword>
<evidence type="ECO:0000313" key="9">
    <source>
        <dbReference type="EMBL" id="HFK97212.1"/>
    </source>
</evidence>
<keyword evidence="6" id="KW-1133">Transmembrane helix</keyword>
<dbReference type="Pfam" id="PF25601">
    <property type="entry name" value="AAA_lid_14"/>
    <property type="match status" value="1"/>
</dbReference>
<dbReference type="InterPro" id="IPR003593">
    <property type="entry name" value="AAA+_ATPase"/>
</dbReference>
<dbReference type="SUPFAM" id="SSF46689">
    <property type="entry name" value="Homeodomain-like"/>
    <property type="match status" value="1"/>
</dbReference>
<dbReference type="EMBL" id="DSTK01000022">
    <property type="protein sequence ID" value="HFK97212.1"/>
    <property type="molecule type" value="Genomic_DNA"/>
</dbReference>
<feature type="domain" description="Sigma-54 factor interaction" evidence="7">
    <location>
        <begin position="428"/>
        <end position="657"/>
    </location>
</feature>
<dbReference type="CDD" id="cd00009">
    <property type="entry name" value="AAA"/>
    <property type="match status" value="1"/>
</dbReference>
<keyword evidence="1" id="KW-0547">Nucleotide-binding</keyword>
<dbReference type="PROSITE" id="PS50885">
    <property type="entry name" value="HAMP"/>
    <property type="match status" value="1"/>
</dbReference>
<dbReference type="PROSITE" id="PS00675">
    <property type="entry name" value="SIGMA54_INTERACT_1"/>
    <property type="match status" value="1"/>
</dbReference>
<dbReference type="GO" id="GO:0006355">
    <property type="term" value="P:regulation of DNA-templated transcription"/>
    <property type="evidence" value="ECO:0007669"/>
    <property type="project" value="InterPro"/>
</dbReference>
<comment type="caution">
    <text evidence="9">The sequence shown here is derived from an EMBL/GenBank/DDBJ whole genome shotgun (WGS) entry which is preliminary data.</text>
</comment>
<dbReference type="Pfam" id="PF00158">
    <property type="entry name" value="Sigma54_activat"/>
    <property type="match status" value="1"/>
</dbReference>
<dbReference type="InterPro" id="IPR009057">
    <property type="entry name" value="Homeodomain-like_sf"/>
</dbReference>